<feature type="compositionally biased region" description="Polar residues" evidence="1">
    <location>
        <begin position="451"/>
        <end position="465"/>
    </location>
</feature>
<feature type="region of interest" description="Disordered" evidence="1">
    <location>
        <begin position="446"/>
        <end position="465"/>
    </location>
</feature>
<gene>
    <name evidence="2" type="primary">PCL7_1</name>
    <name evidence="2" type="ORF">H4R34_000227</name>
</gene>
<dbReference type="OrthoDB" id="1060854at2759"/>
<dbReference type="AlphaFoldDB" id="A0A9W8BC89"/>
<proteinExistence type="predicted"/>
<dbReference type="Pfam" id="PF08613">
    <property type="entry name" value="Cyclin"/>
    <property type="match status" value="1"/>
</dbReference>
<reference evidence="2" key="1">
    <citation type="submission" date="2022-07" db="EMBL/GenBank/DDBJ databases">
        <title>Phylogenomic reconstructions and comparative analyses of Kickxellomycotina fungi.</title>
        <authorList>
            <person name="Reynolds N.K."/>
            <person name="Stajich J.E."/>
            <person name="Barry K."/>
            <person name="Grigoriev I.V."/>
            <person name="Crous P."/>
            <person name="Smith M.E."/>
        </authorList>
    </citation>
    <scope>NUCLEOTIDE SEQUENCE</scope>
    <source>
        <strain evidence="2">RSA 567</strain>
    </source>
</reference>
<dbReference type="GO" id="GO:0005634">
    <property type="term" value="C:nucleus"/>
    <property type="evidence" value="ECO:0007669"/>
    <property type="project" value="TreeGrafter"/>
</dbReference>
<dbReference type="Proteomes" id="UP001151582">
    <property type="component" value="Unassembled WGS sequence"/>
</dbReference>
<keyword evidence="3" id="KW-1185">Reference proteome</keyword>
<evidence type="ECO:0000313" key="2">
    <source>
        <dbReference type="EMBL" id="KAJ1985150.1"/>
    </source>
</evidence>
<evidence type="ECO:0000256" key="1">
    <source>
        <dbReference type="SAM" id="MobiDB-lite"/>
    </source>
</evidence>
<dbReference type="InterPro" id="IPR013922">
    <property type="entry name" value="Cyclin_PHO80-like"/>
</dbReference>
<sequence>MSALNIARTPTKDLVEVLAHYFQAITTENDVSKPNSPYHKDYTLHRLFSRHDAAHSSHPPPLTPFHSSGVPSIDLLSYLNRIRRYCPCPNECFVSLLIYFRRITDKCRTNRTAFSVDPFSVHRLIIAGITTSSKFFSDVFYTNVRYARVGGIHVNELNMLELEFLKLIGFELYVSPEELQQTVDLVVCQGLPNRYATYPVPQSRIPTPPSPASVHPGSPDPSSLLLARGSRQSMGAPALVIQPQAGKLPNIIPSALVTPITPSAHHGMAAPECPPGFAKPSVEASLIHSTTAASHPTPTPPRTPPAVEGPSNYLLRKLHHDHHQQQQLAGRYAVPAEPATSPASMTSVPGGYAPYQPTTVDPRHRYRSGSSLSTMINTLMDPHQVPVHPSHPNVASPLHQDPAEAHAAMYPNTCSATAHHSGAQPYPMTSPQAAVTGGHHCHPDNHAAFFASNNPAHTTHPSAYP</sequence>
<dbReference type="PANTHER" id="PTHR15615">
    <property type="match status" value="1"/>
</dbReference>
<dbReference type="Gene3D" id="1.10.472.10">
    <property type="entry name" value="Cyclin-like"/>
    <property type="match status" value="1"/>
</dbReference>
<evidence type="ECO:0000313" key="3">
    <source>
        <dbReference type="Proteomes" id="UP001151582"/>
    </source>
</evidence>
<feature type="region of interest" description="Disordered" evidence="1">
    <location>
        <begin position="416"/>
        <end position="440"/>
    </location>
</feature>
<protein>
    <submittedName>
        <fullName evidence="2">Cyclin-like protein interacting with PHO85</fullName>
    </submittedName>
</protein>
<comment type="caution">
    <text evidence="2">The sequence shown here is derived from an EMBL/GenBank/DDBJ whole genome shotgun (WGS) entry which is preliminary data.</text>
</comment>
<name>A0A9W8BC89_9FUNG</name>
<organism evidence="2 3">
    <name type="scientific">Dimargaris verticillata</name>
    <dbReference type="NCBI Taxonomy" id="2761393"/>
    <lineage>
        <taxon>Eukaryota</taxon>
        <taxon>Fungi</taxon>
        <taxon>Fungi incertae sedis</taxon>
        <taxon>Zoopagomycota</taxon>
        <taxon>Kickxellomycotina</taxon>
        <taxon>Dimargaritomycetes</taxon>
        <taxon>Dimargaritales</taxon>
        <taxon>Dimargaritaceae</taxon>
        <taxon>Dimargaris</taxon>
    </lineage>
</organism>
<feature type="region of interest" description="Disordered" evidence="1">
    <location>
        <begin position="336"/>
        <end position="364"/>
    </location>
</feature>
<dbReference type="GO" id="GO:0016538">
    <property type="term" value="F:cyclin-dependent protein serine/threonine kinase regulator activity"/>
    <property type="evidence" value="ECO:0007669"/>
    <property type="project" value="TreeGrafter"/>
</dbReference>
<dbReference type="PANTHER" id="PTHR15615:SF94">
    <property type="entry name" value="PHO85 CYCLIN-6-RELATED"/>
    <property type="match status" value="1"/>
</dbReference>
<dbReference type="GO" id="GO:0019901">
    <property type="term" value="F:protein kinase binding"/>
    <property type="evidence" value="ECO:0007669"/>
    <property type="project" value="InterPro"/>
</dbReference>
<accession>A0A9W8BC89</accession>
<dbReference type="CDD" id="cd20558">
    <property type="entry name" value="CYCLIN_ScPCL7-like"/>
    <property type="match status" value="1"/>
</dbReference>
<feature type="region of interest" description="Disordered" evidence="1">
    <location>
        <begin position="199"/>
        <end position="222"/>
    </location>
</feature>
<dbReference type="GO" id="GO:0000307">
    <property type="term" value="C:cyclin-dependent protein kinase holoenzyme complex"/>
    <property type="evidence" value="ECO:0007669"/>
    <property type="project" value="TreeGrafter"/>
</dbReference>
<dbReference type="EMBL" id="JANBQB010000004">
    <property type="protein sequence ID" value="KAJ1985150.1"/>
    <property type="molecule type" value="Genomic_DNA"/>
</dbReference>